<gene>
    <name evidence="4" type="primary">alf</name>
</gene>
<feature type="chain" id="PRO_5002038997" evidence="3">
    <location>
        <begin position="26"/>
        <end position="124"/>
    </location>
</feature>
<dbReference type="InterPro" id="IPR024509">
    <property type="entry name" value="Anti-LPS_factor/Scygonadin"/>
</dbReference>
<dbReference type="SMR" id="A0A0A8KB40"/>
<sequence length="124" mass="13852">MKLSVVFSVVMVGVMTSSLLPTCEAQGWEVVAAAVAEKIAGLWVDDQMVFLGHTCQYSVNPKIKRFELYFKGRMWCPGWTTIRGEAETRSRSGVVTKTTQDFVRKAFQSGIVTGEQARVWLNSK</sequence>
<protein>
    <submittedName>
        <fullName evidence="4">Antilipopolysaccharide factor</fullName>
    </submittedName>
</protein>
<name>A0A0A8KB40_MACRS</name>
<dbReference type="GO" id="GO:0042742">
    <property type="term" value="P:defense response to bacterium"/>
    <property type="evidence" value="ECO:0007669"/>
    <property type="project" value="UniProtKB-KW"/>
</dbReference>
<evidence type="ECO:0000256" key="1">
    <source>
        <dbReference type="ARBA" id="ARBA00022529"/>
    </source>
</evidence>
<dbReference type="EMBL" id="HF568844">
    <property type="protein sequence ID" value="CCP47009.1"/>
    <property type="molecule type" value="mRNA"/>
</dbReference>
<keyword evidence="1" id="KW-0929">Antimicrobial</keyword>
<evidence type="ECO:0000313" key="4">
    <source>
        <dbReference type="EMBL" id="CCP47009.1"/>
    </source>
</evidence>
<evidence type="ECO:0000256" key="2">
    <source>
        <dbReference type="ARBA" id="ARBA00023022"/>
    </source>
</evidence>
<dbReference type="InterPro" id="IPR038539">
    <property type="entry name" value="Anti-LPS_factor/Scygonadin_sf"/>
</dbReference>
<feature type="signal peptide" evidence="3">
    <location>
        <begin position="1"/>
        <end position="25"/>
    </location>
</feature>
<proteinExistence type="evidence at transcript level"/>
<evidence type="ECO:0000256" key="3">
    <source>
        <dbReference type="SAM" id="SignalP"/>
    </source>
</evidence>
<keyword evidence="2" id="KW-0044">Antibiotic</keyword>
<dbReference type="Pfam" id="PF11630">
    <property type="entry name" value="Anti-LPS-SCYG"/>
    <property type="match status" value="1"/>
</dbReference>
<organism evidence="4">
    <name type="scientific">Macrobrachium rosenbergii</name>
    <name type="common">Giant fresh water prawn</name>
    <dbReference type="NCBI Taxonomy" id="79674"/>
    <lineage>
        <taxon>Eukaryota</taxon>
        <taxon>Metazoa</taxon>
        <taxon>Ecdysozoa</taxon>
        <taxon>Arthropoda</taxon>
        <taxon>Crustacea</taxon>
        <taxon>Multicrustacea</taxon>
        <taxon>Malacostraca</taxon>
        <taxon>Eumalacostraca</taxon>
        <taxon>Eucarida</taxon>
        <taxon>Decapoda</taxon>
        <taxon>Pleocyemata</taxon>
        <taxon>Caridea</taxon>
        <taxon>Palaemonoidea</taxon>
        <taxon>Palaemonidae</taxon>
        <taxon>Macrobrachium</taxon>
    </lineage>
</organism>
<keyword evidence="3" id="KW-0732">Signal</keyword>
<dbReference type="Gene3D" id="3.30.160.320">
    <property type="match status" value="1"/>
</dbReference>
<accession>A0A0A8KB40</accession>
<dbReference type="AlphaFoldDB" id="A0A0A8KB40"/>
<reference evidence="4" key="1">
    <citation type="journal article" date="2014" name="Peptides">
        <title>A novel single-domain peptide, anti-LPS factor from prawn: synthesis of peptide, antimicrobial properties and complete molecular characterization.</title>
        <authorList>
            <person name="Arockiaraj J."/>
            <person name="Kumaresan V."/>
            <person name="Bhatt P."/>
            <person name="Palanisamy R."/>
            <person name="Gnanam A.J."/>
            <person name="Pasupuleti M."/>
            <person name="Kasi M."/>
            <person name="Chaurasia M.K."/>
        </authorList>
    </citation>
    <scope>NUCLEOTIDE SEQUENCE</scope>
    <source>
        <tissue evidence="4">Liver</tissue>
    </source>
</reference>